<dbReference type="SUPFAM" id="SSF53335">
    <property type="entry name" value="S-adenosyl-L-methionine-dependent methyltransferases"/>
    <property type="match status" value="1"/>
</dbReference>
<dbReference type="InterPro" id="IPR016651">
    <property type="entry name" value="LCMT1"/>
</dbReference>
<evidence type="ECO:0000256" key="9">
    <source>
        <dbReference type="PIRSR" id="PIRSR016305-1"/>
    </source>
</evidence>
<evidence type="ECO:0000256" key="8">
    <source>
        <dbReference type="PIRNR" id="PIRNR016305"/>
    </source>
</evidence>
<protein>
    <recommendedName>
        <fullName evidence="4 8">Leucine carboxyl methyltransferase 1</fullName>
        <ecNumber evidence="3 8">2.1.1.233</ecNumber>
    </recommendedName>
</protein>
<evidence type="ECO:0000256" key="10">
    <source>
        <dbReference type="SAM" id="MobiDB-lite"/>
    </source>
</evidence>
<evidence type="ECO:0000256" key="1">
    <source>
        <dbReference type="ARBA" id="ARBA00000724"/>
    </source>
</evidence>
<comment type="caution">
    <text evidence="11">The sequence shown here is derived from an EMBL/GenBank/DDBJ whole genome shotgun (WGS) entry which is preliminary data.</text>
</comment>
<organism evidence="11 12">
    <name type="scientific">Monilinia fructicola</name>
    <name type="common">Brown rot fungus</name>
    <name type="synonym">Ciboria fructicola</name>
    <dbReference type="NCBI Taxonomy" id="38448"/>
    <lineage>
        <taxon>Eukaryota</taxon>
        <taxon>Fungi</taxon>
        <taxon>Dikarya</taxon>
        <taxon>Ascomycota</taxon>
        <taxon>Pezizomycotina</taxon>
        <taxon>Leotiomycetes</taxon>
        <taxon>Helotiales</taxon>
        <taxon>Sclerotiniaceae</taxon>
        <taxon>Monilinia</taxon>
    </lineage>
</organism>
<dbReference type="Gene3D" id="3.40.50.150">
    <property type="entry name" value="Vaccinia Virus protein VP39"/>
    <property type="match status" value="1"/>
</dbReference>
<dbReference type="VEuPathDB" id="FungiDB:MFRU_076g00200"/>
<keyword evidence="6 8" id="KW-0808">Transferase</keyword>
<proteinExistence type="inferred from homology"/>
<dbReference type="Pfam" id="PF04072">
    <property type="entry name" value="LCM"/>
    <property type="match status" value="1"/>
</dbReference>
<evidence type="ECO:0000256" key="7">
    <source>
        <dbReference type="ARBA" id="ARBA00022691"/>
    </source>
</evidence>
<name>A0A5M9JQX0_MONFR</name>
<evidence type="ECO:0000256" key="5">
    <source>
        <dbReference type="ARBA" id="ARBA00022603"/>
    </source>
</evidence>
<keyword evidence="12" id="KW-1185">Reference proteome</keyword>
<dbReference type="EC" id="2.1.1.233" evidence="3 8"/>
<keyword evidence="5 8" id="KW-0489">Methyltransferase</keyword>
<keyword evidence="7 8" id="KW-0949">S-adenosyl-L-methionine</keyword>
<comment type="catalytic activity">
    <reaction evidence="1 8">
        <text>[phosphatase 2A protein]-C-terminal L-leucine + S-adenosyl-L-methionine = [phosphatase 2A protein]-C-terminal L-leucine methyl ester + S-adenosyl-L-homocysteine</text>
        <dbReference type="Rhea" id="RHEA:48544"/>
        <dbReference type="Rhea" id="RHEA-COMP:12134"/>
        <dbReference type="Rhea" id="RHEA-COMP:12135"/>
        <dbReference type="ChEBI" id="CHEBI:57856"/>
        <dbReference type="ChEBI" id="CHEBI:59789"/>
        <dbReference type="ChEBI" id="CHEBI:90516"/>
        <dbReference type="ChEBI" id="CHEBI:90517"/>
        <dbReference type="EC" id="2.1.1.233"/>
    </reaction>
</comment>
<dbReference type="Proteomes" id="UP000322873">
    <property type="component" value="Unassembled WGS sequence"/>
</dbReference>
<dbReference type="PIRSF" id="PIRSF016305">
    <property type="entry name" value="LCM_mtfrase"/>
    <property type="match status" value="1"/>
</dbReference>
<dbReference type="AlphaFoldDB" id="A0A5M9JQX0"/>
<dbReference type="GO" id="GO:0018423">
    <property type="term" value="F:protein C-terminal leucine carboxyl O-methyltransferase activity"/>
    <property type="evidence" value="ECO:0007669"/>
    <property type="project" value="UniProtKB-EC"/>
</dbReference>
<dbReference type="EMBL" id="VICG01000005">
    <property type="protein sequence ID" value="KAA8571908.1"/>
    <property type="molecule type" value="Genomic_DNA"/>
</dbReference>
<dbReference type="PANTHER" id="PTHR13600">
    <property type="entry name" value="LEUCINE CARBOXYL METHYLTRANSFERASE"/>
    <property type="match status" value="1"/>
</dbReference>
<evidence type="ECO:0000313" key="11">
    <source>
        <dbReference type="EMBL" id="KAA8571908.1"/>
    </source>
</evidence>
<evidence type="ECO:0000256" key="4">
    <source>
        <dbReference type="ARBA" id="ARBA00017497"/>
    </source>
</evidence>
<comment type="similarity">
    <text evidence="2 8">Belongs to the methyltransferase superfamily. LCMT family.</text>
</comment>
<evidence type="ECO:0000256" key="6">
    <source>
        <dbReference type="ARBA" id="ARBA00022679"/>
    </source>
</evidence>
<sequence>MSANQIPNLLSLRGGPRSRGRSRGQGLRDPLNPHLEVSSNRRDNAIQGTDTDAAVSRLSAVNLGYLDDPFARYFVNGSGTRRLPIINRGTYSRTTALDLLIERAGTDTRYFRLRAKDLHKNVIYHEFDFPSVCAAKSRLIQQHHADLVGTERFFELEQKDSQAAEHATTFGPQGSIEWGFSRTLDGQPEVGYVCHPLDLRNLSAITDLDSFHGIKNNLPTLIISECCLCYLEVDTAQNVIKWFADKIPSIGIVLYEPVGVHDAFGQMMVENLASRGIVMPTVQKYKTLKDQKDRLAGLGFSTMEGGTNAISIQDVWENWVSDRERERLDRLEGLDEVEEWLLLARHYSVVWGWSADLGFEGLQALHL</sequence>
<evidence type="ECO:0000313" key="12">
    <source>
        <dbReference type="Proteomes" id="UP000322873"/>
    </source>
</evidence>
<feature type="binding site" evidence="9">
    <location>
        <position position="93"/>
    </location>
    <ligand>
        <name>S-adenosyl-L-methionine</name>
        <dbReference type="ChEBI" id="CHEBI:59789"/>
    </ligand>
</feature>
<dbReference type="GO" id="GO:0032259">
    <property type="term" value="P:methylation"/>
    <property type="evidence" value="ECO:0007669"/>
    <property type="project" value="UniProtKB-KW"/>
</dbReference>
<evidence type="ECO:0000256" key="2">
    <source>
        <dbReference type="ARBA" id="ARBA00010703"/>
    </source>
</evidence>
<dbReference type="PANTHER" id="PTHR13600:SF21">
    <property type="entry name" value="LEUCINE CARBOXYL METHYLTRANSFERASE 1"/>
    <property type="match status" value="1"/>
</dbReference>
<dbReference type="InterPro" id="IPR007213">
    <property type="entry name" value="Ppm1/Ppm2/Tcmp"/>
</dbReference>
<reference evidence="11 12" key="1">
    <citation type="submission" date="2019-06" db="EMBL/GenBank/DDBJ databases">
        <title>Genome Sequence of the Brown Rot Fungal Pathogen Monilinia fructicola.</title>
        <authorList>
            <person name="De Miccolis Angelini R.M."/>
            <person name="Landi L."/>
            <person name="Abate D."/>
            <person name="Pollastro S."/>
            <person name="Romanazzi G."/>
            <person name="Faretra F."/>
        </authorList>
    </citation>
    <scope>NUCLEOTIDE SEQUENCE [LARGE SCALE GENOMIC DNA]</scope>
    <source>
        <strain evidence="11 12">Mfrc123</strain>
    </source>
</reference>
<evidence type="ECO:0000256" key="3">
    <source>
        <dbReference type="ARBA" id="ARBA00012834"/>
    </source>
</evidence>
<comment type="function">
    <text evidence="8">Methylates the carboxyl group of the C-terminal leucine residue of protein phosphatase 2A catalytic subunits to form alpha-leucine ester residues.</text>
</comment>
<accession>A0A5M9JQX0</accession>
<feature type="region of interest" description="Disordered" evidence="10">
    <location>
        <begin position="1"/>
        <end position="47"/>
    </location>
</feature>
<dbReference type="InterPro" id="IPR029063">
    <property type="entry name" value="SAM-dependent_MTases_sf"/>
</dbReference>
<gene>
    <name evidence="11" type="ORF">EYC84_001857</name>
</gene>
<feature type="binding site" evidence="9">
    <location>
        <begin position="198"/>
        <end position="199"/>
    </location>
    <ligand>
        <name>S-adenosyl-L-methionine</name>
        <dbReference type="ChEBI" id="CHEBI:59789"/>
    </ligand>
</feature>
<feature type="binding site" evidence="9">
    <location>
        <position position="225"/>
    </location>
    <ligand>
        <name>S-adenosyl-L-methionine</name>
        <dbReference type="ChEBI" id="CHEBI:59789"/>
    </ligand>
</feature>